<organism evidence="1 2">
    <name type="scientific">Scutellospora calospora</name>
    <dbReference type="NCBI Taxonomy" id="85575"/>
    <lineage>
        <taxon>Eukaryota</taxon>
        <taxon>Fungi</taxon>
        <taxon>Fungi incertae sedis</taxon>
        <taxon>Mucoromycota</taxon>
        <taxon>Glomeromycotina</taxon>
        <taxon>Glomeromycetes</taxon>
        <taxon>Diversisporales</taxon>
        <taxon>Gigasporaceae</taxon>
        <taxon>Scutellospora</taxon>
    </lineage>
</organism>
<evidence type="ECO:0000313" key="1">
    <source>
        <dbReference type="EMBL" id="CAG8470332.1"/>
    </source>
</evidence>
<name>A0ACA9KF79_9GLOM</name>
<dbReference type="EMBL" id="CAJVPM010001621">
    <property type="protein sequence ID" value="CAG8470332.1"/>
    <property type="molecule type" value="Genomic_DNA"/>
</dbReference>
<feature type="non-terminal residue" evidence="1">
    <location>
        <position position="1"/>
    </location>
</feature>
<reference evidence="1" key="1">
    <citation type="submission" date="2021-06" db="EMBL/GenBank/DDBJ databases">
        <authorList>
            <person name="Kallberg Y."/>
            <person name="Tangrot J."/>
            <person name="Rosling A."/>
        </authorList>
    </citation>
    <scope>NUCLEOTIDE SEQUENCE</scope>
    <source>
        <strain evidence="1">AU212A</strain>
    </source>
</reference>
<accession>A0ACA9KF79</accession>
<sequence length="100" mass="11707">FFGTVSGFLKNTEIEKVEFEYDIQYKEIATEQHVRTEVADDSLENRETIYENNNGDQIHEIIELLSDEDRTPEIIELSKNQRTISRDQTPETAEEIIEIT</sequence>
<comment type="caution">
    <text evidence="1">The sequence shown here is derived from an EMBL/GenBank/DDBJ whole genome shotgun (WGS) entry which is preliminary data.</text>
</comment>
<dbReference type="Proteomes" id="UP000789860">
    <property type="component" value="Unassembled WGS sequence"/>
</dbReference>
<protein>
    <submittedName>
        <fullName evidence="1">11388_t:CDS:1</fullName>
    </submittedName>
</protein>
<gene>
    <name evidence="1" type="ORF">SCALOS_LOCUS1999</name>
</gene>
<keyword evidence="2" id="KW-1185">Reference proteome</keyword>
<proteinExistence type="predicted"/>
<evidence type="ECO:0000313" key="2">
    <source>
        <dbReference type="Proteomes" id="UP000789860"/>
    </source>
</evidence>